<dbReference type="InterPro" id="IPR041373">
    <property type="entry name" value="RT_RNaseH"/>
</dbReference>
<name>A0A1S4BYH8_TOBAC</name>
<dbReference type="GO" id="GO:0003964">
    <property type="term" value="F:RNA-directed DNA polymerase activity"/>
    <property type="evidence" value="ECO:0007669"/>
    <property type="project" value="UniProtKB-KW"/>
</dbReference>
<keyword evidence="1" id="KW-0808">Transferase</keyword>
<evidence type="ECO:0000256" key="6">
    <source>
        <dbReference type="ARBA" id="ARBA00022918"/>
    </source>
</evidence>
<dbReference type="RefSeq" id="XP_016493957.1">
    <property type="nucleotide sequence ID" value="XM_016638471.1"/>
</dbReference>
<dbReference type="Pfam" id="PF17917">
    <property type="entry name" value="RT_RNaseH"/>
    <property type="match status" value="1"/>
</dbReference>
<protein>
    <recommendedName>
        <fullName evidence="7">Reverse transcriptase RNase H-like domain-containing protein</fullName>
    </recommendedName>
</protein>
<proteinExistence type="predicted"/>
<keyword evidence="3" id="KW-0540">Nuclease</keyword>
<dbReference type="GO" id="GO:0016787">
    <property type="term" value="F:hydrolase activity"/>
    <property type="evidence" value="ECO:0007669"/>
    <property type="project" value="UniProtKB-KW"/>
</dbReference>
<keyword evidence="4" id="KW-0255">Endonuclease</keyword>
<evidence type="ECO:0000256" key="4">
    <source>
        <dbReference type="ARBA" id="ARBA00022759"/>
    </source>
</evidence>
<evidence type="ECO:0000256" key="2">
    <source>
        <dbReference type="ARBA" id="ARBA00022695"/>
    </source>
</evidence>
<dbReference type="GO" id="GO:0004519">
    <property type="term" value="F:endonuclease activity"/>
    <property type="evidence" value="ECO:0007669"/>
    <property type="project" value="UniProtKB-KW"/>
</dbReference>
<evidence type="ECO:0000256" key="5">
    <source>
        <dbReference type="ARBA" id="ARBA00022801"/>
    </source>
</evidence>
<organism evidence="8">
    <name type="scientific">Nicotiana tabacum</name>
    <name type="common">Common tobacco</name>
    <dbReference type="NCBI Taxonomy" id="4097"/>
    <lineage>
        <taxon>Eukaryota</taxon>
        <taxon>Viridiplantae</taxon>
        <taxon>Streptophyta</taxon>
        <taxon>Embryophyta</taxon>
        <taxon>Tracheophyta</taxon>
        <taxon>Spermatophyta</taxon>
        <taxon>Magnoliopsida</taxon>
        <taxon>eudicotyledons</taxon>
        <taxon>Gunneridae</taxon>
        <taxon>Pentapetalae</taxon>
        <taxon>asterids</taxon>
        <taxon>lamiids</taxon>
        <taxon>Solanales</taxon>
        <taxon>Solanaceae</taxon>
        <taxon>Nicotianoideae</taxon>
        <taxon>Nicotianeae</taxon>
        <taxon>Nicotiana</taxon>
    </lineage>
</organism>
<dbReference type="AlphaFoldDB" id="A0A1S4BYH8"/>
<keyword evidence="2" id="KW-0548">Nucleotidyltransferase</keyword>
<dbReference type="STRING" id="4097.A0A1S4BYH8"/>
<gene>
    <name evidence="8" type="primary">LOC107813230</name>
</gene>
<keyword evidence="6" id="KW-0695">RNA-directed DNA polymerase</keyword>
<feature type="domain" description="Reverse transcriptase RNase H-like" evidence="7">
    <location>
        <begin position="1"/>
        <end position="61"/>
    </location>
</feature>
<keyword evidence="5" id="KW-0378">Hydrolase</keyword>
<sequence length="176" mass="19628">MNSAQVNYTVTENELLAIVFSIEKFRTYLIGAIVIVHTDHVDPLYLMSKKDSKARLKRRQLVDQKDEVTRQKGEANLLGDEGKGSLIGQLNLYSRGATGHTTKAAGEIPARGQAIPEVGDHRLHQSLRHRSHMISLMMAEGVMPQLQDLKDQRRKRFGRIALSSWPPSPAFVCGGL</sequence>
<dbReference type="PaxDb" id="4097-A0A1S4BYH8"/>
<dbReference type="PANTHER" id="PTHR34072">
    <property type="entry name" value="ENZYMATIC POLYPROTEIN-RELATED"/>
    <property type="match status" value="1"/>
</dbReference>
<evidence type="ECO:0000259" key="7">
    <source>
        <dbReference type="Pfam" id="PF17917"/>
    </source>
</evidence>
<evidence type="ECO:0000256" key="3">
    <source>
        <dbReference type="ARBA" id="ARBA00022722"/>
    </source>
</evidence>
<dbReference type="SUPFAM" id="SSF56672">
    <property type="entry name" value="DNA/RNA polymerases"/>
    <property type="match status" value="1"/>
</dbReference>
<dbReference type="KEGG" id="nta:107813230"/>
<dbReference type="InterPro" id="IPR043502">
    <property type="entry name" value="DNA/RNA_pol_sf"/>
</dbReference>
<reference evidence="8" key="1">
    <citation type="submission" date="2025-08" db="UniProtKB">
        <authorList>
            <consortium name="RefSeq"/>
        </authorList>
    </citation>
    <scope>IDENTIFICATION</scope>
</reference>
<accession>A0A1S4BYH8</accession>
<dbReference type="OrthoDB" id="10063667at2759"/>
<evidence type="ECO:0000313" key="8">
    <source>
        <dbReference type="RefSeq" id="XP_016493957.1"/>
    </source>
</evidence>
<evidence type="ECO:0000256" key="1">
    <source>
        <dbReference type="ARBA" id="ARBA00022679"/>
    </source>
</evidence>
<dbReference type="PANTHER" id="PTHR34072:SF57">
    <property type="entry name" value="RNA-DIRECTED DNA POLYMERASE"/>
    <property type="match status" value="1"/>
</dbReference>